<dbReference type="Proteomes" id="UP000320333">
    <property type="component" value="Unassembled WGS sequence"/>
</dbReference>
<evidence type="ECO:0000256" key="5">
    <source>
        <dbReference type="ARBA" id="ARBA00022490"/>
    </source>
</evidence>
<evidence type="ECO:0000256" key="3">
    <source>
        <dbReference type="ARBA" id="ARBA00015112"/>
    </source>
</evidence>
<feature type="domain" description="N-acetyltransferase" evidence="8">
    <location>
        <begin position="37"/>
        <end position="174"/>
    </location>
</feature>
<evidence type="ECO:0000256" key="1">
    <source>
        <dbReference type="ARBA" id="ARBA00004496"/>
    </source>
</evidence>
<feature type="compositionally biased region" description="Basic residues" evidence="7">
    <location>
        <begin position="295"/>
        <end position="304"/>
    </location>
</feature>
<evidence type="ECO:0000256" key="7">
    <source>
        <dbReference type="SAM" id="MobiDB-lite"/>
    </source>
</evidence>
<proteinExistence type="inferred from homology"/>
<dbReference type="PANTHER" id="PTHR22014:SF2">
    <property type="entry name" value="RNA-BINDING PROTEIN 33"/>
    <property type="match status" value="1"/>
</dbReference>
<dbReference type="GO" id="GO:0003723">
    <property type="term" value="F:RNA binding"/>
    <property type="evidence" value="ECO:0007669"/>
    <property type="project" value="TreeGrafter"/>
</dbReference>
<evidence type="ECO:0000313" key="10">
    <source>
        <dbReference type="Proteomes" id="UP000320333"/>
    </source>
</evidence>
<keyword evidence="6" id="KW-0175">Coiled coil</keyword>
<dbReference type="CDD" id="cd06503">
    <property type="entry name" value="ATP-synt_Fo_b"/>
    <property type="match status" value="1"/>
</dbReference>
<feature type="compositionally biased region" description="Low complexity" evidence="7">
    <location>
        <begin position="1023"/>
        <end position="1032"/>
    </location>
</feature>
<protein>
    <recommendedName>
        <fullName evidence="4">Stress response protein NST1</fullName>
    </recommendedName>
    <alternativeName>
        <fullName evidence="3">Stress response protein nst1</fullName>
    </alternativeName>
</protein>
<feature type="compositionally biased region" description="Low complexity" evidence="7">
    <location>
        <begin position="733"/>
        <end position="742"/>
    </location>
</feature>
<dbReference type="InterPro" id="IPR016181">
    <property type="entry name" value="Acyl_CoA_acyltransferase"/>
</dbReference>
<dbReference type="InterPro" id="IPR025279">
    <property type="entry name" value="NST1"/>
</dbReference>
<feature type="compositionally biased region" description="Basic and acidic residues" evidence="7">
    <location>
        <begin position="517"/>
        <end position="530"/>
    </location>
</feature>
<dbReference type="SUPFAM" id="SSF55729">
    <property type="entry name" value="Acyl-CoA N-acyltransferases (Nat)"/>
    <property type="match status" value="1"/>
</dbReference>
<dbReference type="Pfam" id="PF13302">
    <property type="entry name" value="Acetyltransf_3"/>
    <property type="match status" value="1"/>
</dbReference>
<feature type="region of interest" description="Disordered" evidence="7">
    <location>
        <begin position="768"/>
        <end position="796"/>
    </location>
</feature>
<feature type="region of interest" description="Disordered" evidence="7">
    <location>
        <begin position="514"/>
        <end position="661"/>
    </location>
</feature>
<feature type="compositionally biased region" description="Acidic residues" evidence="7">
    <location>
        <begin position="428"/>
        <end position="470"/>
    </location>
</feature>
<dbReference type="GO" id="GO:0005737">
    <property type="term" value="C:cytoplasm"/>
    <property type="evidence" value="ECO:0007669"/>
    <property type="project" value="UniProtKB-SubCell"/>
</dbReference>
<dbReference type="GO" id="GO:0016747">
    <property type="term" value="F:acyltransferase activity, transferring groups other than amino-acyl groups"/>
    <property type="evidence" value="ECO:0007669"/>
    <property type="project" value="InterPro"/>
</dbReference>
<comment type="similarity">
    <text evidence="2">Belongs to the NST1 family.</text>
</comment>
<feature type="compositionally biased region" description="Basic residues" evidence="7">
    <location>
        <begin position="242"/>
        <end position="257"/>
    </location>
</feature>
<keyword evidence="5" id="KW-0963">Cytoplasm</keyword>
<dbReference type="AlphaFoldDB" id="A0A507FHI3"/>
<accession>A0A507FHI3</accession>
<dbReference type="EMBL" id="QEAP01000069">
    <property type="protein sequence ID" value="TPX75754.1"/>
    <property type="molecule type" value="Genomic_DNA"/>
</dbReference>
<feature type="compositionally biased region" description="Basic and acidic residues" evidence="7">
    <location>
        <begin position="544"/>
        <end position="658"/>
    </location>
</feature>
<feature type="region of interest" description="Disordered" evidence="7">
    <location>
        <begin position="240"/>
        <end position="313"/>
    </location>
</feature>
<name>A0A507FHI3_9FUNG</name>
<comment type="caution">
    <text evidence="9">The sequence shown here is derived from an EMBL/GenBank/DDBJ whole genome shotgun (WGS) entry which is preliminary data.</text>
</comment>
<dbReference type="Pfam" id="PF13945">
    <property type="entry name" value="NST1"/>
    <property type="match status" value="1"/>
</dbReference>
<comment type="subcellular location">
    <subcellularLocation>
        <location evidence="1">Cytoplasm</location>
    </subcellularLocation>
</comment>
<feature type="region of interest" description="Disordered" evidence="7">
    <location>
        <begin position="1010"/>
        <end position="1032"/>
    </location>
</feature>
<feature type="compositionally biased region" description="Acidic residues" evidence="7">
    <location>
        <begin position="267"/>
        <end position="284"/>
    </location>
</feature>
<reference evidence="9 10" key="1">
    <citation type="journal article" date="2019" name="Sci. Rep.">
        <title>Comparative genomics of chytrid fungi reveal insights into the obligate biotrophic and pathogenic lifestyle of Synchytrium endobioticum.</title>
        <authorList>
            <person name="van de Vossenberg B.T.L.H."/>
            <person name="Warris S."/>
            <person name="Nguyen H.D.T."/>
            <person name="van Gent-Pelzer M.P.E."/>
            <person name="Joly D.L."/>
            <person name="van de Geest H.C."/>
            <person name="Bonants P.J.M."/>
            <person name="Smith D.S."/>
            <person name="Levesque C.A."/>
            <person name="van der Lee T.A.J."/>
        </authorList>
    </citation>
    <scope>NUCLEOTIDE SEQUENCE [LARGE SCALE GENOMIC DNA]</scope>
    <source>
        <strain evidence="9 10">CBS 675.73</strain>
    </source>
</reference>
<feature type="region of interest" description="Disordered" evidence="7">
    <location>
        <begin position="413"/>
        <end position="477"/>
    </location>
</feature>
<evidence type="ECO:0000256" key="2">
    <source>
        <dbReference type="ARBA" id="ARBA00007112"/>
    </source>
</evidence>
<evidence type="ECO:0000259" key="8">
    <source>
        <dbReference type="Pfam" id="PF13302"/>
    </source>
</evidence>
<sequence length="1207" mass="135565">MWIPITVQQRDSPSLSLAITEWTDAMAPSLVKHLNGTNGRDVTQFLRNKIPQPYTEDDARFFIGLTSSKGLFTSHAIVLLDADNKLVEAIGSIGLTFSDPNDFEAHTAEFGYWLAKDWWSKGIMGAVVCEYLDKVAKPLSVTPRDEKSPKLAKIVAYAISDNGGSCKVLEKNGFMLEGSLRRNLIEEELELLYDAYYDELENFAQLQSAQDQAIKAGFTPALGRQSTNPYSRVIEAQPHCNNRNHHHHPQHRHHHHHDNGASKDDCDISENADYADDYDEEGEPYQDGSYSPTQHVHRHHHHSNQQHPQSAVQRSSIFDFGSGLTVRDGGILTVAEDFLKNDGRKFLDLMEQLADRKIKLLEEEQDMANIANNNTAGVMNSSVTLSQQQQQMQQLQYQQQQLRLQQQQLQQQQQRLASNPAAAIPDDSNQEYDDEEDYDEEDEEYIDDDEELEDDEEEEEYDEEDDEDMTEEQRMEEGRRMFQIFAAKMFEQRVLTAYREKVAYERQNRLLQELEEEQRLKDEKEEAKQRQKEKKKAQKNALKQQKEEERLKKEKEKQREEEALRAEKEKKAQEDRVKREAERAKREAERLKKEESERVRREAERLKKEDQIRKQKEAEERKARAREEKERVDRENRERKEREKEANRMRAAKVKEEAAAAAEAQAHAEAVAEAEAGLAAEEAARRVVAEEEQKQQQIQLQQQQQIQHQMHMQMQQQQHMQQQMHLQMQLQMHQQQQQQLQHSMEPYSKTSNNSPVNIVRQQIAVMSLESHQNSASSPLSQQQPPQQIHHQQYQQQGLSLGYSPMVAFSNSQQQQKYHGPPGIAPLLASPRQPQPTSSGQPQMGSGSMYGWNSNGSSSFAQHLLGVQPGNATFGMLPTPPGAEISVSGKSLSNAVPGSAASSKLLPIGMRPSLEVHGLGSGSTASPVLAPLGTEREPHFSPFGQFGSVSSGLHNGFAVPASVTGAPVAGMQKRSSLDAVPNASGFGGLFNGELGNPLLGSSRVAGRGLYDGGQQTSGFPSSRQFHAQQQPSQQQDFLTGVAPRLAWDSGTIPFKLKREADDRIISGSDSKPASMYSNNAGLLANGSSMSFDSSINEPFDSSRTPLASQFQRQLSPPNQSSPVQSGLNLFDAGMKGPVFGGLRAFPPQQHLHQSQQQTGFGAIGQPQQQRHLANGQPDLSKNRWTGETEEAAVSISDQPLTIPFSLLH</sequence>
<dbReference type="InterPro" id="IPR039878">
    <property type="entry name" value="RBM33"/>
</dbReference>
<organism evidence="9 10">
    <name type="scientific">Chytriomyces confervae</name>
    <dbReference type="NCBI Taxonomy" id="246404"/>
    <lineage>
        <taxon>Eukaryota</taxon>
        <taxon>Fungi</taxon>
        <taxon>Fungi incertae sedis</taxon>
        <taxon>Chytridiomycota</taxon>
        <taxon>Chytridiomycota incertae sedis</taxon>
        <taxon>Chytridiomycetes</taxon>
        <taxon>Chytridiales</taxon>
        <taxon>Chytriomycetaceae</taxon>
        <taxon>Chytriomyces</taxon>
    </lineage>
</organism>
<feature type="compositionally biased region" description="Low complexity" evidence="7">
    <location>
        <begin position="776"/>
        <end position="796"/>
    </location>
</feature>
<gene>
    <name evidence="9" type="ORF">CcCBS67573_g02963</name>
</gene>
<feature type="compositionally biased region" description="Polar residues" evidence="7">
    <location>
        <begin position="1012"/>
        <end position="1022"/>
    </location>
</feature>
<feature type="compositionally biased region" description="Polar residues" evidence="7">
    <location>
        <begin position="1164"/>
        <end position="1178"/>
    </location>
</feature>
<feature type="region of interest" description="Disordered" evidence="7">
    <location>
        <begin position="733"/>
        <end position="753"/>
    </location>
</feature>
<feature type="compositionally biased region" description="Low complexity" evidence="7">
    <location>
        <begin position="829"/>
        <end position="850"/>
    </location>
</feature>
<feature type="region of interest" description="Disordered" evidence="7">
    <location>
        <begin position="810"/>
        <end position="850"/>
    </location>
</feature>
<dbReference type="OrthoDB" id="21629at2759"/>
<evidence type="ECO:0000313" key="9">
    <source>
        <dbReference type="EMBL" id="TPX75754.1"/>
    </source>
</evidence>
<evidence type="ECO:0000256" key="4">
    <source>
        <dbReference type="ARBA" id="ARBA00020733"/>
    </source>
</evidence>
<feature type="region of interest" description="Disordered" evidence="7">
    <location>
        <begin position="1148"/>
        <end position="1180"/>
    </location>
</feature>
<dbReference type="Gene3D" id="3.40.630.30">
    <property type="match status" value="1"/>
</dbReference>
<evidence type="ECO:0000256" key="6">
    <source>
        <dbReference type="ARBA" id="ARBA00023054"/>
    </source>
</evidence>
<dbReference type="InterPro" id="IPR000182">
    <property type="entry name" value="GNAT_dom"/>
</dbReference>
<dbReference type="PANTHER" id="PTHR22014">
    <property type="entry name" value="RNA-BINDING PROTEIN 33"/>
    <property type="match status" value="1"/>
</dbReference>
<dbReference type="STRING" id="246404.A0A507FHI3"/>
<keyword evidence="10" id="KW-1185">Reference proteome</keyword>
<dbReference type="CDD" id="cd22249">
    <property type="entry name" value="UDM1_RNF168_RNF169-like"/>
    <property type="match status" value="1"/>
</dbReference>